<dbReference type="PANTHER" id="PTHR30349:SF41">
    <property type="entry name" value="INTEGRASE_RECOMBINASE PROTEIN MJ0367-RELATED"/>
    <property type="match status" value="1"/>
</dbReference>
<accession>A0ABY1KE71</accession>
<keyword evidence="2" id="KW-0238">DNA-binding</keyword>
<comment type="caution">
    <text evidence="5">The sequence shown here is derived from an EMBL/GenBank/DDBJ whole genome shotgun (WGS) entry which is preliminary data.</text>
</comment>
<evidence type="ECO:0000256" key="1">
    <source>
        <dbReference type="ARBA" id="ARBA00008857"/>
    </source>
</evidence>
<dbReference type="InterPro" id="IPR002104">
    <property type="entry name" value="Integrase_catalytic"/>
</dbReference>
<dbReference type="CDD" id="cd00397">
    <property type="entry name" value="DNA_BRE_C"/>
    <property type="match status" value="1"/>
</dbReference>
<dbReference type="Gene3D" id="1.10.443.10">
    <property type="entry name" value="Intergrase catalytic core"/>
    <property type="match status" value="1"/>
</dbReference>
<dbReference type="InterPro" id="IPR011010">
    <property type="entry name" value="DNA_brk_join_enz"/>
</dbReference>
<name>A0ABY1KE71_9BACL</name>
<proteinExistence type="inferred from homology"/>
<evidence type="ECO:0000313" key="5">
    <source>
        <dbReference type="EMBL" id="SIR69860.1"/>
    </source>
</evidence>
<evidence type="ECO:0000256" key="2">
    <source>
        <dbReference type="ARBA" id="ARBA00023125"/>
    </source>
</evidence>
<dbReference type="Pfam" id="PF00589">
    <property type="entry name" value="Phage_integrase"/>
    <property type="match status" value="1"/>
</dbReference>
<dbReference type="PANTHER" id="PTHR30349">
    <property type="entry name" value="PHAGE INTEGRASE-RELATED"/>
    <property type="match status" value="1"/>
</dbReference>
<dbReference type="InterPro" id="IPR050090">
    <property type="entry name" value="Tyrosine_recombinase_XerCD"/>
</dbReference>
<sequence length="322" mass="38196">MKNIICEIDDFIANINVELKTKKRYRKSLMNFAEFLSKKINTIPESVFLDKIFCIPFDELEEQYFYLQINTEIIDEYFELLVSGSYSNLLITKITLNQLFDYLELTYNQFENIIRDIDFDLRKHKPLRSHGRTFNRHEILKLLWSITKHSDNLLRDMLLFVTLCCTGCRINEILTLTGKKVLYDQNMFYLEHTKNKEEKYIVTRLGITKVFKVYCERNNIGPNDYIFTENSKPLTQRRVNKLLDKYLSAVNIPKATVHTTRRTFATILYESGVDLSIIQQLLNHLYLDSTKSYIEPHYTRNHGLIIPLYDEVYSNLKKLIGH</sequence>
<dbReference type="RefSeq" id="WP_068579795.1">
    <property type="nucleotide sequence ID" value="NZ_FTNK01000036.1"/>
</dbReference>
<keyword evidence="3" id="KW-0233">DNA recombination</keyword>
<keyword evidence="6" id="KW-1185">Reference proteome</keyword>
<evidence type="ECO:0000313" key="6">
    <source>
        <dbReference type="Proteomes" id="UP000186666"/>
    </source>
</evidence>
<gene>
    <name evidence="5" type="ORF">SAMN05421578_1367</name>
</gene>
<evidence type="ECO:0000256" key="3">
    <source>
        <dbReference type="ARBA" id="ARBA00023172"/>
    </source>
</evidence>
<evidence type="ECO:0000259" key="4">
    <source>
        <dbReference type="PROSITE" id="PS51898"/>
    </source>
</evidence>
<reference evidence="5 6" key="1">
    <citation type="submission" date="2017-01" db="EMBL/GenBank/DDBJ databases">
        <authorList>
            <person name="Varghese N."/>
            <person name="Submissions S."/>
        </authorList>
    </citation>
    <scope>NUCLEOTIDE SEQUENCE [LARGE SCALE GENOMIC DNA]</scope>
    <source>
        <strain evidence="5 6">ATCC 23464</strain>
    </source>
</reference>
<comment type="similarity">
    <text evidence="1">Belongs to the 'phage' integrase family.</text>
</comment>
<dbReference type="InterPro" id="IPR013762">
    <property type="entry name" value="Integrase-like_cat_sf"/>
</dbReference>
<dbReference type="Proteomes" id="UP000186666">
    <property type="component" value="Unassembled WGS sequence"/>
</dbReference>
<dbReference type="EMBL" id="FTNK01000036">
    <property type="protein sequence ID" value="SIR69860.1"/>
    <property type="molecule type" value="Genomic_DNA"/>
</dbReference>
<feature type="domain" description="Tyr recombinase" evidence="4">
    <location>
        <begin position="129"/>
        <end position="314"/>
    </location>
</feature>
<protein>
    <submittedName>
        <fullName evidence="5">Site-specific recombinase XerD</fullName>
    </submittedName>
</protein>
<organism evidence="5 6">
    <name type="scientific">Paenibacillus macquariensis</name>
    <dbReference type="NCBI Taxonomy" id="948756"/>
    <lineage>
        <taxon>Bacteria</taxon>
        <taxon>Bacillati</taxon>
        <taxon>Bacillota</taxon>
        <taxon>Bacilli</taxon>
        <taxon>Bacillales</taxon>
        <taxon>Paenibacillaceae</taxon>
        <taxon>Paenibacillus</taxon>
    </lineage>
</organism>
<dbReference type="SUPFAM" id="SSF56349">
    <property type="entry name" value="DNA breaking-rejoining enzymes"/>
    <property type="match status" value="1"/>
</dbReference>
<dbReference type="PROSITE" id="PS51898">
    <property type="entry name" value="TYR_RECOMBINASE"/>
    <property type="match status" value="1"/>
</dbReference>